<evidence type="ECO:0000313" key="2">
    <source>
        <dbReference type="Proteomes" id="UP000580250"/>
    </source>
</evidence>
<dbReference type="AlphaFoldDB" id="A0A6V7TWQ5"/>
<evidence type="ECO:0000313" key="1">
    <source>
        <dbReference type="EMBL" id="CAD2137453.1"/>
    </source>
</evidence>
<accession>A0A6V7TWQ5</accession>
<protein>
    <submittedName>
        <fullName evidence="1">Uncharacterized protein</fullName>
    </submittedName>
</protein>
<organism evidence="1 2">
    <name type="scientific">Meloidogyne enterolobii</name>
    <name type="common">Root-knot nematode worm</name>
    <name type="synonym">Meloidogyne mayaguensis</name>
    <dbReference type="NCBI Taxonomy" id="390850"/>
    <lineage>
        <taxon>Eukaryota</taxon>
        <taxon>Metazoa</taxon>
        <taxon>Ecdysozoa</taxon>
        <taxon>Nematoda</taxon>
        <taxon>Chromadorea</taxon>
        <taxon>Rhabditida</taxon>
        <taxon>Tylenchina</taxon>
        <taxon>Tylenchomorpha</taxon>
        <taxon>Tylenchoidea</taxon>
        <taxon>Meloidogynidae</taxon>
        <taxon>Meloidogyninae</taxon>
        <taxon>Meloidogyne</taxon>
    </lineage>
</organism>
<proteinExistence type="predicted"/>
<sequence length="49" mass="5922">MYLFVSTYLQIDFLVKKLNLTLKFPKFSPAAQKMEEIWLKDLQNSQKFH</sequence>
<name>A0A6V7TWQ5_MELEN</name>
<comment type="caution">
    <text evidence="1">The sequence shown here is derived from an EMBL/GenBank/DDBJ whole genome shotgun (WGS) entry which is preliminary data.</text>
</comment>
<gene>
    <name evidence="1" type="ORF">MENT_LOCUS5437</name>
</gene>
<dbReference type="EMBL" id="CAJEWN010000020">
    <property type="protein sequence ID" value="CAD2137453.1"/>
    <property type="molecule type" value="Genomic_DNA"/>
</dbReference>
<reference evidence="1 2" key="1">
    <citation type="submission" date="2020-08" db="EMBL/GenBank/DDBJ databases">
        <authorList>
            <person name="Koutsovoulos G."/>
            <person name="Danchin GJ E."/>
        </authorList>
    </citation>
    <scope>NUCLEOTIDE SEQUENCE [LARGE SCALE GENOMIC DNA]</scope>
</reference>
<dbReference type="Proteomes" id="UP000580250">
    <property type="component" value="Unassembled WGS sequence"/>
</dbReference>